<organism evidence="1 2">
    <name type="scientific">Dallia pectoralis</name>
    <name type="common">Alaska blackfish</name>
    <dbReference type="NCBI Taxonomy" id="75939"/>
    <lineage>
        <taxon>Eukaryota</taxon>
        <taxon>Metazoa</taxon>
        <taxon>Chordata</taxon>
        <taxon>Craniata</taxon>
        <taxon>Vertebrata</taxon>
        <taxon>Euteleostomi</taxon>
        <taxon>Actinopterygii</taxon>
        <taxon>Neopterygii</taxon>
        <taxon>Teleostei</taxon>
        <taxon>Protacanthopterygii</taxon>
        <taxon>Esociformes</taxon>
        <taxon>Umbridae</taxon>
        <taxon>Dallia</taxon>
    </lineage>
</organism>
<comment type="caution">
    <text evidence="1">The sequence shown here is derived from an EMBL/GenBank/DDBJ whole genome shotgun (WGS) entry which is preliminary data.</text>
</comment>
<accession>A0ACC2GBP0</accession>
<sequence length="353" mass="39116">MAAHEAFTPVRHHGVTKLSPHCFVTSYADHKHNQWSSTQRASACAMHYYFSDREDAVKLLRRRSPLQGLFISFSVASVSSHHCPSPNHLISEMNTSLVLTVLALCMTHVDSVGGTAVITIGPSNSTHANVSTPVTHSNSCECPIPVASTSPTKPLPPPPILGKVKARWTGRPCEGEIYITFLNTTSMPVCFSENITHFGWLELCERRGCGGKLGWKKIPYCQDCYNIGSLDETKSTCDKMAFSCDVEPDTSGQLVGYKVVTCILCLLVFVVLIARFGRPSLKAFRKKMSDKRQSRWIGPTQSQSVSYHRGKTGVQHNDKTEKRSSFPGLERLTVNNSREPSSNRNSDYDSYNL</sequence>
<gene>
    <name evidence="1" type="ORF">DPEC_G00185390</name>
</gene>
<reference evidence="1" key="1">
    <citation type="submission" date="2021-05" db="EMBL/GenBank/DDBJ databases">
        <authorList>
            <person name="Pan Q."/>
            <person name="Jouanno E."/>
            <person name="Zahm M."/>
            <person name="Klopp C."/>
            <person name="Cabau C."/>
            <person name="Louis A."/>
            <person name="Berthelot C."/>
            <person name="Parey E."/>
            <person name="Roest Crollius H."/>
            <person name="Montfort J."/>
            <person name="Robinson-Rechavi M."/>
            <person name="Bouchez O."/>
            <person name="Lampietro C."/>
            <person name="Lopez Roques C."/>
            <person name="Donnadieu C."/>
            <person name="Postlethwait J."/>
            <person name="Bobe J."/>
            <person name="Dillon D."/>
            <person name="Chandos A."/>
            <person name="von Hippel F."/>
            <person name="Guiguen Y."/>
        </authorList>
    </citation>
    <scope>NUCLEOTIDE SEQUENCE</scope>
    <source>
        <strain evidence="1">YG-Jan2019</strain>
    </source>
</reference>
<proteinExistence type="predicted"/>
<keyword evidence="2" id="KW-1185">Reference proteome</keyword>
<dbReference type="Proteomes" id="UP001157502">
    <property type="component" value="Chromosome 15"/>
</dbReference>
<protein>
    <submittedName>
        <fullName evidence="1">Uncharacterized protein</fullName>
    </submittedName>
</protein>
<dbReference type="EMBL" id="CM055742">
    <property type="protein sequence ID" value="KAJ8000920.1"/>
    <property type="molecule type" value="Genomic_DNA"/>
</dbReference>
<evidence type="ECO:0000313" key="2">
    <source>
        <dbReference type="Proteomes" id="UP001157502"/>
    </source>
</evidence>
<evidence type="ECO:0000313" key="1">
    <source>
        <dbReference type="EMBL" id="KAJ8000920.1"/>
    </source>
</evidence>
<name>A0ACC2GBP0_DALPE</name>